<dbReference type="Gene3D" id="3.50.50.60">
    <property type="entry name" value="FAD/NAD(P)-binding domain"/>
    <property type="match status" value="1"/>
</dbReference>
<protein>
    <submittedName>
        <fullName evidence="1">Uncharacterized protein</fullName>
    </submittedName>
</protein>
<evidence type="ECO:0000313" key="1">
    <source>
        <dbReference type="EMBL" id="MFC4330685.1"/>
    </source>
</evidence>
<proteinExistence type="predicted"/>
<sequence>MVVGQDLGVTLDLETYSVRAHGKGIGHATDQVVTGARPGPEGSGAVELDILTHTTGEVAQERYDWVVCALHQTPEDALWHALKDAPFPVHRAGDCLTPRRAHAAVVEGHRAGVAL</sequence>
<keyword evidence="2" id="KW-1185">Reference proteome</keyword>
<dbReference type="Proteomes" id="UP001595824">
    <property type="component" value="Unassembled WGS sequence"/>
</dbReference>
<dbReference type="RefSeq" id="WP_381741680.1">
    <property type="nucleotide sequence ID" value="NZ_JBHSDP010000024.1"/>
</dbReference>
<gene>
    <name evidence="1" type="ORF">ACFPC0_23455</name>
</gene>
<dbReference type="InterPro" id="IPR036188">
    <property type="entry name" value="FAD/NAD-bd_sf"/>
</dbReference>
<dbReference type="SUPFAM" id="SSF51905">
    <property type="entry name" value="FAD/NAD(P)-binding domain"/>
    <property type="match status" value="1"/>
</dbReference>
<comment type="caution">
    <text evidence="1">The sequence shown here is derived from an EMBL/GenBank/DDBJ whole genome shotgun (WGS) entry which is preliminary data.</text>
</comment>
<dbReference type="Gene3D" id="3.40.50.720">
    <property type="entry name" value="NAD(P)-binding Rossmann-like Domain"/>
    <property type="match status" value="1"/>
</dbReference>
<organism evidence="1 2">
    <name type="scientific">Streptomyces andamanensis</name>
    <dbReference type="NCBI Taxonomy" id="1565035"/>
    <lineage>
        <taxon>Bacteria</taxon>
        <taxon>Bacillati</taxon>
        <taxon>Actinomycetota</taxon>
        <taxon>Actinomycetes</taxon>
        <taxon>Kitasatosporales</taxon>
        <taxon>Streptomycetaceae</taxon>
        <taxon>Streptomyces</taxon>
    </lineage>
</organism>
<accession>A0ABV8TJ09</accession>
<evidence type="ECO:0000313" key="2">
    <source>
        <dbReference type="Proteomes" id="UP001595824"/>
    </source>
</evidence>
<name>A0ABV8TJ09_9ACTN</name>
<reference evidence="2" key="1">
    <citation type="journal article" date="2019" name="Int. J. Syst. Evol. Microbiol.">
        <title>The Global Catalogue of Microorganisms (GCM) 10K type strain sequencing project: providing services to taxonomists for standard genome sequencing and annotation.</title>
        <authorList>
            <consortium name="The Broad Institute Genomics Platform"/>
            <consortium name="The Broad Institute Genome Sequencing Center for Infectious Disease"/>
            <person name="Wu L."/>
            <person name="Ma J."/>
        </authorList>
    </citation>
    <scope>NUCLEOTIDE SEQUENCE [LARGE SCALE GENOMIC DNA]</scope>
    <source>
        <strain evidence="2">PCU 347</strain>
    </source>
</reference>
<dbReference type="EMBL" id="JBHSDP010000024">
    <property type="protein sequence ID" value="MFC4330685.1"/>
    <property type="molecule type" value="Genomic_DNA"/>
</dbReference>